<gene>
    <name evidence="1" type="ORF">CIL05_12595</name>
</gene>
<reference evidence="1 2" key="1">
    <citation type="submission" date="2017-08" db="EMBL/GenBank/DDBJ databases">
        <title>Virgibacillus indicus sp. nov. and Virgibacillus profoundi sp. nov, two moderately halophilic bacteria isolated from marine sediment by using the Microfluidic Streak Plate.</title>
        <authorList>
            <person name="Xu B."/>
            <person name="Hu B."/>
            <person name="Wang J."/>
            <person name="Zhu Y."/>
            <person name="Huang L."/>
            <person name="Du W."/>
            <person name="Huang Y."/>
        </authorList>
    </citation>
    <scope>NUCLEOTIDE SEQUENCE [LARGE SCALE GENOMIC DNA]</scope>
    <source>
        <strain evidence="1 2">IO3-P3-H5</strain>
    </source>
</reference>
<evidence type="ECO:0000313" key="1">
    <source>
        <dbReference type="EMBL" id="PAV29229.1"/>
    </source>
</evidence>
<accession>A0A2A2IBX1</accession>
<dbReference type="AlphaFoldDB" id="A0A2A2IBX1"/>
<evidence type="ECO:0008006" key="3">
    <source>
        <dbReference type="Google" id="ProtNLM"/>
    </source>
</evidence>
<evidence type="ECO:0000313" key="2">
    <source>
        <dbReference type="Proteomes" id="UP000218887"/>
    </source>
</evidence>
<dbReference type="Pfam" id="PF14178">
    <property type="entry name" value="YppF"/>
    <property type="match status" value="1"/>
</dbReference>
<dbReference type="OrthoDB" id="2691890at2"/>
<dbReference type="RefSeq" id="WP_095655900.1">
    <property type="nucleotide sequence ID" value="NZ_NPOA01000008.1"/>
</dbReference>
<sequence length="61" mass="7295">MLINEITSVFESQHKQSPESVNDLLDYYQKKYIAEEIDIKDYRRIYFQLHKQGAVSAHEYA</sequence>
<protein>
    <recommendedName>
        <fullName evidence="3">YppF-like protein</fullName>
    </recommendedName>
</protein>
<dbReference type="InterPro" id="IPR025553">
    <property type="entry name" value="YppF"/>
</dbReference>
<organism evidence="1 2">
    <name type="scientific">Virgibacillus profundi</name>
    <dbReference type="NCBI Taxonomy" id="2024555"/>
    <lineage>
        <taxon>Bacteria</taxon>
        <taxon>Bacillati</taxon>
        <taxon>Bacillota</taxon>
        <taxon>Bacilli</taxon>
        <taxon>Bacillales</taxon>
        <taxon>Bacillaceae</taxon>
        <taxon>Virgibacillus</taxon>
    </lineage>
</organism>
<comment type="caution">
    <text evidence="1">The sequence shown here is derived from an EMBL/GenBank/DDBJ whole genome shotgun (WGS) entry which is preliminary data.</text>
</comment>
<proteinExistence type="predicted"/>
<dbReference type="Proteomes" id="UP000218887">
    <property type="component" value="Unassembled WGS sequence"/>
</dbReference>
<keyword evidence="2" id="KW-1185">Reference proteome</keyword>
<name>A0A2A2IBX1_9BACI</name>
<dbReference type="EMBL" id="NPOA01000008">
    <property type="protein sequence ID" value="PAV29229.1"/>
    <property type="molecule type" value="Genomic_DNA"/>
</dbReference>